<evidence type="ECO:0000313" key="4">
    <source>
        <dbReference type="Proteomes" id="UP000824025"/>
    </source>
</evidence>
<dbReference type="Proteomes" id="UP000824025">
    <property type="component" value="Unassembled WGS sequence"/>
</dbReference>
<dbReference type="CDD" id="cd02440">
    <property type="entry name" value="AdoMet_MTases"/>
    <property type="match status" value="1"/>
</dbReference>
<dbReference type="InterPro" id="IPR029063">
    <property type="entry name" value="SAM-dependent_MTases_sf"/>
</dbReference>
<proteinExistence type="predicted"/>
<accession>A0A9D2IIJ7</accession>
<dbReference type="SUPFAM" id="SSF53335">
    <property type="entry name" value="S-adenosyl-L-methionine-dependent methyltransferases"/>
    <property type="match status" value="1"/>
</dbReference>
<dbReference type="PANTHER" id="PTHR43861">
    <property type="entry name" value="TRANS-ACONITATE 2-METHYLTRANSFERASE-RELATED"/>
    <property type="match status" value="1"/>
</dbReference>
<organism evidence="3 4">
    <name type="scientific">Candidatus Borkfalkia avicola</name>
    <dbReference type="NCBI Taxonomy" id="2838503"/>
    <lineage>
        <taxon>Bacteria</taxon>
        <taxon>Bacillati</taxon>
        <taxon>Bacillota</taxon>
        <taxon>Clostridia</taxon>
        <taxon>Christensenellales</taxon>
        <taxon>Christensenellaceae</taxon>
        <taxon>Candidatus Borkfalkia</taxon>
    </lineage>
</organism>
<reference evidence="3" key="1">
    <citation type="journal article" date="2021" name="PeerJ">
        <title>Extensive microbial diversity within the chicken gut microbiome revealed by metagenomics and culture.</title>
        <authorList>
            <person name="Gilroy R."/>
            <person name="Ravi A."/>
            <person name="Getino M."/>
            <person name="Pursley I."/>
            <person name="Horton D.L."/>
            <person name="Alikhan N.F."/>
            <person name="Baker D."/>
            <person name="Gharbi K."/>
            <person name="Hall N."/>
            <person name="Watson M."/>
            <person name="Adriaenssens E.M."/>
            <person name="Foster-Nyarko E."/>
            <person name="Jarju S."/>
            <person name="Secka A."/>
            <person name="Antonio M."/>
            <person name="Oren A."/>
            <person name="Chaudhuri R.R."/>
            <person name="La Ragione R."/>
            <person name="Hildebrand F."/>
            <person name="Pallen M.J."/>
        </authorList>
    </citation>
    <scope>NUCLEOTIDE SEQUENCE</scope>
    <source>
        <strain evidence="3">CHK192-19661</strain>
    </source>
</reference>
<dbReference type="GO" id="GO:0008168">
    <property type="term" value="F:methyltransferase activity"/>
    <property type="evidence" value="ECO:0007669"/>
    <property type="project" value="UniProtKB-KW"/>
</dbReference>
<evidence type="ECO:0000259" key="2">
    <source>
        <dbReference type="Pfam" id="PF13649"/>
    </source>
</evidence>
<comment type="caution">
    <text evidence="3">The sequence shown here is derived from an EMBL/GenBank/DDBJ whole genome shotgun (WGS) entry which is preliminary data.</text>
</comment>
<dbReference type="AlphaFoldDB" id="A0A9D2IIJ7"/>
<dbReference type="EMBL" id="DXCF01000042">
    <property type="protein sequence ID" value="HIZ10407.1"/>
    <property type="molecule type" value="Genomic_DNA"/>
</dbReference>
<sequence length="216" mass="24355">MLEKMDEFFNKRSDIYEEHQLNAIDGAREFYPFTASLLPVRNGAAVLDLGCGTGLELDCYFRLNPSARVTAIDLSECMLATLKEKFPERAITVIQGSYFDVPFEKNHYDAAVSVESLHHFTKEAKTSLYKKIFQALAAGGSFILTDYFAQTEDDENFFREELQRLKAEQGINDHAFYHYDTPLTAGHEMQALKEAGFSHIGISAKWGATCTIKAVK</sequence>
<feature type="domain" description="Methyltransferase" evidence="2">
    <location>
        <begin position="46"/>
        <end position="140"/>
    </location>
</feature>
<evidence type="ECO:0000313" key="3">
    <source>
        <dbReference type="EMBL" id="HIZ10407.1"/>
    </source>
</evidence>
<dbReference type="GO" id="GO:0032259">
    <property type="term" value="P:methylation"/>
    <property type="evidence" value="ECO:0007669"/>
    <property type="project" value="UniProtKB-KW"/>
</dbReference>
<keyword evidence="3" id="KW-0489">Methyltransferase</keyword>
<name>A0A9D2IIJ7_9FIRM</name>
<keyword evidence="1" id="KW-0808">Transferase</keyword>
<dbReference type="InterPro" id="IPR041698">
    <property type="entry name" value="Methyltransf_25"/>
</dbReference>
<dbReference type="Gene3D" id="3.40.50.150">
    <property type="entry name" value="Vaccinia Virus protein VP39"/>
    <property type="match status" value="1"/>
</dbReference>
<protein>
    <submittedName>
        <fullName evidence="3">Methyltransferase domain-containing protein</fullName>
    </submittedName>
</protein>
<dbReference type="InterPro" id="IPR016461">
    <property type="entry name" value="COMT-like"/>
</dbReference>
<reference evidence="3" key="2">
    <citation type="submission" date="2021-04" db="EMBL/GenBank/DDBJ databases">
        <authorList>
            <person name="Gilroy R."/>
        </authorList>
    </citation>
    <scope>NUCLEOTIDE SEQUENCE</scope>
    <source>
        <strain evidence="3">CHK192-19661</strain>
    </source>
</reference>
<dbReference type="Pfam" id="PF13649">
    <property type="entry name" value="Methyltransf_25"/>
    <property type="match status" value="1"/>
</dbReference>
<gene>
    <name evidence="3" type="ORF">H9726_07960</name>
</gene>
<evidence type="ECO:0000256" key="1">
    <source>
        <dbReference type="ARBA" id="ARBA00022679"/>
    </source>
</evidence>
<dbReference type="PROSITE" id="PS51683">
    <property type="entry name" value="SAM_OMT_II"/>
    <property type="match status" value="1"/>
</dbReference>